<keyword evidence="2" id="KW-1185">Reference proteome</keyword>
<evidence type="ECO:0000313" key="1">
    <source>
        <dbReference type="EMBL" id="ETW75974.1"/>
    </source>
</evidence>
<dbReference type="HOGENOM" id="CLU_1906982_0_0_1"/>
<name>W4JR86_HETIT</name>
<dbReference type="RefSeq" id="XP_009552208.1">
    <property type="nucleotide sequence ID" value="XM_009553913.1"/>
</dbReference>
<dbReference type="InParanoid" id="W4JR86"/>
<proteinExistence type="predicted"/>
<dbReference type="GeneID" id="20673822"/>
<evidence type="ECO:0000313" key="2">
    <source>
        <dbReference type="Proteomes" id="UP000030671"/>
    </source>
</evidence>
<dbReference type="KEGG" id="hir:HETIRDRAFT_422597"/>
<organism evidence="1 2">
    <name type="scientific">Heterobasidion irregulare (strain TC 32-1)</name>
    <dbReference type="NCBI Taxonomy" id="747525"/>
    <lineage>
        <taxon>Eukaryota</taxon>
        <taxon>Fungi</taxon>
        <taxon>Dikarya</taxon>
        <taxon>Basidiomycota</taxon>
        <taxon>Agaricomycotina</taxon>
        <taxon>Agaricomycetes</taxon>
        <taxon>Russulales</taxon>
        <taxon>Bondarzewiaceae</taxon>
        <taxon>Heterobasidion</taxon>
        <taxon>Heterobasidion annosum species complex</taxon>
    </lineage>
</organism>
<dbReference type="EMBL" id="KI925465">
    <property type="protein sequence ID" value="ETW75974.1"/>
    <property type="molecule type" value="Genomic_DNA"/>
</dbReference>
<protein>
    <submittedName>
        <fullName evidence="1">Uncharacterized protein</fullName>
    </submittedName>
</protein>
<dbReference type="AlphaFoldDB" id="W4JR86"/>
<accession>W4JR86</accession>
<dbReference type="OrthoDB" id="4743193at2759"/>
<gene>
    <name evidence="1" type="ORF">HETIRDRAFT_422597</name>
</gene>
<dbReference type="Proteomes" id="UP000030671">
    <property type="component" value="Unassembled WGS sequence"/>
</dbReference>
<dbReference type="STRING" id="747525.W4JR86"/>
<reference evidence="1 2" key="1">
    <citation type="journal article" date="2012" name="New Phytol.">
        <title>Insight into trade-off between wood decay and parasitism from the genome of a fungal forest pathogen.</title>
        <authorList>
            <person name="Olson A."/>
            <person name="Aerts A."/>
            <person name="Asiegbu F."/>
            <person name="Belbahri L."/>
            <person name="Bouzid O."/>
            <person name="Broberg A."/>
            <person name="Canback B."/>
            <person name="Coutinho P.M."/>
            <person name="Cullen D."/>
            <person name="Dalman K."/>
            <person name="Deflorio G."/>
            <person name="van Diepen L.T."/>
            <person name="Dunand C."/>
            <person name="Duplessis S."/>
            <person name="Durling M."/>
            <person name="Gonthier P."/>
            <person name="Grimwood J."/>
            <person name="Fossdal C.G."/>
            <person name="Hansson D."/>
            <person name="Henrissat B."/>
            <person name="Hietala A."/>
            <person name="Himmelstrand K."/>
            <person name="Hoffmeister D."/>
            <person name="Hogberg N."/>
            <person name="James T.Y."/>
            <person name="Karlsson M."/>
            <person name="Kohler A."/>
            <person name="Kues U."/>
            <person name="Lee Y.H."/>
            <person name="Lin Y.C."/>
            <person name="Lind M."/>
            <person name="Lindquist E."/>
            <person name="Lombard V."/>
            <person name="Lucas S."/>
            <person name="Lunden K."/>
            <person name="Morin E."/>
            <person name="Murat C."/>
            <person name="Park J."/>
            <person name="Raffaello T."/>
            <person name="Rouze P."/>
            <person name="Salamov A."/>
            <person name="Schmutz J."/>
            <person name="Solheim H."/>
            <person name="Stahlberg J."/>
            <person name="Velez H."/>
            <person name="de Vries R.P."/>
            <person name="Wiebenga A."/>
            <person name="Woodward S."/>
            <person name="Yakovlev I."/>
            <person name="Garbelotto M."/>
            <person name="Martin F."/>
            <person name="Grigoriev I.V."/>
            <person name="Stenlid J."/>
        </authorList>
    </citation>
    <scope>NUCLEOTIDE SEQUENCE [LARGE SCALE GENOMIC DNA]</scope>
    <source>
        <strain evidence="1 2">TC 32-1</strain>
    </source>
</reference>
<sequence>MDWLVELNNLCTKHTYGRSSSKYIQHCVIDKSLLVKIYRCCHKQLTDEVKLLGLTYRHIVRDIKKIYTKLGIHIQIAHPNETQRDCCMLYSIPDMLDKGLATWAKMDKGSGAGTDGNDNIGAVVEMEDLKVNE</sequence>